<dbReference type="AlphaFoldDB" id="E8MZJ5"/>
<dbReference type="SUPFAM" id="SSF63411">
    <property type="entry name" value="LuxS/MPP-like metallohydrolase"/>
    <property type="match status" value="2"/>
</dbReference>
<dbReference type="InParanoid" id="E8MZJ5"/>
<organism evidence="4 5">
    <name type="scientific">Anaerolinea thermophila (strain DSM 14523 / JCM 11388 / NBRC 100420 / UNI-1)</name>
    <dbReference type="NCBI Taxonomy" id="926569"/>
    <lineage>
        <taxon>Bacteria</taxon>
        <taxon>Bacillati</taxon>
        <taxon>Chloroflexota</taxon>
        <taxon>Anaerolineae</taxon>
        <taxon>Anaerolineales</taxon>
        <taxon>Anaerolineaceae</taxon>
        <taxon>Anaerolinea</taxon>
    </lineage>
</organism>
<evidence type="ECO:0000313" key="4">
    <source>
        <dbReference type="EMBL" id="BAJ64543.1"/>
    </source>
</evidence>
<dbReference type="PANTHER" id="PTHR11851:SF49">
    <property type="entry name" value="MITOCHONDRIAL-PROCESSING PEPTIDASE SUBUNIT ALPHA"/>
    <property type="match status" value="1"/>
</dbReference>
<dbReference type="OrthoDB" id="9811314at2"/>
<dbReference type="HOGENOM" id="CLU_009902_1_0_0"/>
<dbReference type="FunCoup" id="E8MZJ5">
    <property type="interactions" value="380"/>
</dbReference>
<evidence type="ECO:0000259" key="3">
    <source>
        <dbReference type="Pfam" id="PF05193"/>
    </source>
</evidence>
<dbReference type="InterPro" id="IPR011249">
    <property type="entry name" value="Metalloenz_LuxS/M16"/>
</dbReference>
<dbReference type="EMBL" id="AP012029">
    <property type="protein sequence ID" value="BAJ64543.1"/>
    <property type="molecule type" value="Genomic_DNA"/>
</dbReference>
<dbReference type="PANTHER" id="PTHR11851">
    <property type="entry name" value="METALLOPROTEASE"/>
    <property type="match status" value="1"/>
</dbReference>
<dbReference type="Pfam" id="PF05193">
    <property type="entry name" value="Peptidase_M16_C"/>
    <property type="match status" value="1"/>
</dbReference>
<reference evidence="4 5" key="1">
    <citation type="submission" date="2010-12" db="EMBL/GenBank/DDBJ databases">
        <title>Whole genome sequence of Anaerolinea thermophila UNI-1.</title>
        <authorList>
            <person name="Narita-Yamada S."/>
            <person name="Kishi E."/>
            <person name="Watanabe Y."/>
            <person name="Takasaki K."/>
            <person name="Ankai A."/>
            <person name="Oguchi A."/>
            <person name="Fukui S."/>
            <person name="Takahashi M."/>
            <person name="Yashiro I."/>
            <person name="Hosoyama A."/>
            <person name="Sekiguchi Y."/>
            <person name="Hanada S."/>
            <person name="Fujita N."/>
        </authorList>
    </citation>
    <scope>NUCLEOTIDE SEQUENCE [LARGE SCALE GENOMIC DNA]</scope>
    <source>
        <strain evidence="5">DSM 14523 / JCM 11388 / NBRC 100420 / UNI-1</strain>
    </source>
</reference>
<dbReference type="InterPro" id="IPR050361">
    <property type="entry name" value="MPP/UQCRC_Complex"/>
</dbReference>
<keyword evidence="5" id="KW-1185">Reference proteome</keyword>
<dbReference type="InterPro" id="IPR007863">
    <property type="entry name" value="Peptidase_M16_C"/>
</dbReference>
<evidence type="ECO:0000313" key="5">
    <source>
        <dbReference type="Proteomes" id="UP000008922"/>
    </source>
</evidence>
<dbReference type="eggNOG" id="COG0612">
    <property type="taxonomic scope" value="Bacteria"/>
</dbReference>
<name>E8MZJ5_ANATU</name>
<feature type="domain" description="Peptidase M16 N-terminal" evidence="2">
    <location>
        <begin position="25"/>
        <end position="169"/>
    </location>
</feature>
<comment type="similarity">
    <text evidence="1">Belongs to the peptidase M16 family.</text>
</comment>
<dbReference type="STRING" id="926569.ANT_25170"/>
<dbReference type="Gene3D" id="3.30.830.10">
    <property type="entry name" value="Metalloenzyme, LuxS/M16 peptidase-like"/>
    <property type="match status" value="2"/>
</dbReference>
<feature type="domain" description="Peptidase M16 C-terminal" evidence="3">
    <location>
        <begin position="177"/>
        <end position="365"/>
    </location>
</feature>
<sequence length="440" mass="49481">MIHLTKGHMDSPTLFTKLANGLTVHLKEIHTAPLISHWVWYRVGSRNEVPGKTGLSHWVEHLQFKGTPRFPPSVLDKAISREGGVWNAFTYLDWTTYYETLPADRIGLALELEADRMINSVFDPAMVEAERTVILSELEGNENEPLFQLGRAVQQASFQHHPYRNEVIGNREDLLQITLEDLVQHYRQYYVPNNALIAIAGDFRLEEMLQRVREVYESLPAGEIPPRNIPVEPSPSGEKRLEVHGPGETAYIQVAYRALPAAHPDFAVLMVIDSLLSGPASLNMFGGGGISNKTSRLYRALVEKELAVGVGGGVQATIDPFLFEITITLPPVYHPDQTLRAFDEQIVRLMETPVTSKEIQRAIKQARALFAYGSENITNQAFWLGYAEMFDHYDWFVHYLDRLSQVTPMDVQRVAQQVLTPQGRVVGFYLPEGNLPGGAP</sequence>
<protein>
    <submittedName>
        <fullName evidence="4">M16 family peptidase</fullName>
    </submittedName>
</protein>
<dbReference type="Proteomes" id="UP000008922">
    <property type="component" value="Chromosome"/>
</dbReference>
<dbReference type="GO" id="GO:0046872">
    <property type="term" value="F:metal ion binding"/>
    <property type="evidence" value="ECO:0007669"/>
    <property type="project" value="InterPro"/>
</dbReference>
<evidence type="ECO:0000256" key="1">
    <source>
        <dbReference type="ARBA" id="ARBA00007261"/>
    </source>
</evidence>
<accession>E8MZJ5</accession>
<dbReference type="InterPro" id="IPR011765">
    <property type="entry name" value="Pept_M16_N"/>
</dbReference>
<dbReference type="KEGG" id="atm:ANT_25170"/>
<gene>
    <name evidence="4" type="ordered locus">ANT_25170</name>
</gene>
<evidence type="ECO:0000259" key="2">
    <source>
        <dbReference type="Pfam" id="PF00675"/>
    </source>
</evidence>
<proteinExistence type="inferred from homology"/>
<dbReference type="Pfam" id="PF00675">
    <property type="entry name" value="Peptidase_M16"/>
    <property type="match status" value="1"/>
</dbReference>